<keyword evidence="6" id="KW-1185">Reference proteome</keyword>
<dbReference type="Pfam" id="PF02557">
    <property type="entry name" value="VanY"/>
    <property type="match status" value="1"/>
</dbReference>
<organism evidence="5 6">
    <name type="scientific">Chlamydomonas incerta</name>
    <dbReference type="NCBI Taxonomy" id="51695"/>
    <lineage>
        <taxon>Eukaryota</taxon>
        <taxon>Viridiplantae</taxon>
        <taxon>Chlorophyta</taxon>
        <taxon>core chlorophytes</taxon>
        <taxon>Chlorophyceae</taxon>
        <taxon>CS clade</taxon>
        <taxon>Chlamydomonadales</taxon>
        <taxon>Chlamydomonadaceae</taxon>
        <taxon>Chlamydomonas</taxon>
    </lineage>
</organism>
<dbReference type="GO" id="GO:0016998">
    <property type="term" value="P:cell wall macromolecule catabolic process"/>
    <property type="evidence" value="ECO:0007669"/>
    <property type="project" value="InterPro"/>
</dbReference>
<protein>
    <recommendedName>
        <fullName evidence="4">D-alanyl-D-alanine carboxypeptidase-like core domain-containing protein</fullName>
    </recommendedName>
</protein>
<reference evidence="5" key="1">
    <citation type="journal article" date="2020" name="bioRxiv">
        <title>Comparative genomics of Chlamydomonas.</title>
        <authorList>
            <person name="Craig R.J."/>
            <person name="Hasan A.R."/>
            <person name="Ness R.W."/>
            <person name="Keightley P.D."/>
        </authorList>
    </citation>
    <scope>NUCLEOTIDE SEQUENCE</scope>
    <source>
        <strain evidence="5">SAG 7.73</strain>
    </source>
</reference>
<dbReference type="OrthoDB" id="10256656at2759"/>
<gene>
    <name evidence="5" type="ORF">HXX76_003595</name>
</gene>
<keyword evidence="1" id="KW-0929">Antimicrobial</keyword>
<dbReference type="GO" id="GO:0006508">
    <property type="term" value="P:proteolysis"/>
    <property type="evidence" value="ECO:0007669"/>
    <property type="project" value="InterPro"/>
</dbReference>
<evidence type="ECO:0000259" key="4">
    <source>
        <dbReference type="Pfam" id="PF02557"/>
    </source>
</evidence>
<dbReference type="SUPFAM" id="SSF55166">
    <property type="entry name" value="Hedgehog/DD-peptidase"/>
    <property type="match status" value="1"/>
</dbReference>
<dbReference type="Proteomes" id="UP000650467">
    <property type="component" value="Unassembled WGS sequence"/>
</dbReference>
<evidence type="ECO:0000256" key="3">
    <source>
        <dbReference type="SAM" id="MobiDB-lite"/>
    </source>
</evidence>
<evidence type="ECO:0000313" key="5">
    <source>
        <dbReference type="EMBL" id="KAG2440738.1"/>
    </source>
</evidence>
<dbReference type="InterPro" id="IPR023346">
    <property type="entry name" value="Lysozyme-like_dom_sf"/>
</dbReference>
<comment type="caution">
    <text evidence="5">The sequence shown here is derived from an EMBL/GenBank/DDBJ whole genome shotgun (WGS) entry which is preliminary data.</text>
</comment>
<sequence length="835" mass="86539">MHARTCIGTKTADTSCVFSTASTEFTAAAVVNSASYDCACVPPAPAAGFSWQAAKPCSPGQGIASPYNICKVKDPQSSAVVMGWLDSSTCHFPPRNWGASAGSGRAAVQSTRGFGGTYNMQQLCFNSAGEAGPGSWGGGCLASASASSIIPAASASSVPAASAASVPPASAPSVPTASAPSVPTASAPSVPAASASSVIPAASAPSVPAASASSVPAASASFHALSSAASPSPVNGGTEGQVLCRVAYSGEYLYGTKTAAPNCAYSTAATEFVAAAVVNAAAYDCGCAPTMAAGFSWQAAKPCSPGLAIASPNICRIKDSTSNALVMGWLSSAGTCYFPPRNWGTGGAALQSVRGWGGTYNMQQLCFNSAGPVTLQQLLNACLPYIQSVEGMKTVQADGKTVCPYWDENGLVWTVGYGSTLKRDGSPFKGKTDCISMADAVALLPYTIEHRYWPPLTKIPGWQDMNVNQQCALLSISYNYGPGFYGSKDFPLCTGVLSNKDWKNVPTQCFDIYKSNGAPLLGLLKRRLQETKLWAMPASGSVPCCGATLPVDTCRTTINSRCNCDRWPDASDLSLAGCRAYGNTWCPPYTSCLAAFGSGSSASGSGGGGGGSAVVPQKSPPPPPPPSCTLGSVLAKRSPCVTSVALGLTKQIAAEMKAMGVPAMSELAGHTANVKCKEGGCFDMLQASALDSLIAITTKAKRVIELQSAFRSTAQQYLLYKWKELGICNQKYGVNLPGTSYHESGLAIDVDNPGAWVTDLKNGGWQYPYPVEDNVHFEWRAGGLNQAAVLEIAKTNLKAFQRLWNRNNPNDQIKVDGVYGDDSMARLNKAPCDGW</sequence>
<accession>A0A835T8P2</accession>
<dbReference type="Pfam" id="PF00959">
    <property type="entry name" value="Phage_lysozyme"/>
    <property type="match status" value="1"/>
</dbReference>
<proteinExistence type="predicted"/>
<feature type="region of interest" description="Disordered" evidence="3">
    <location>
        <begin position="164"/>
        <end position="186"/>
    </location>
</feature>
<evidence type="ECO:0000313" key="6">
    <source>
        <dbReference type="Proteomes" id="UP000650467"/>
    </source>
</evidence>
<feature type="region of interest" description="Disordered" evidence="3">
    <location>
        <begin position="607"/>
        <end position="627"/>
    </location>
</feature>
<dbReference type="CDD" id="cd14814">
    <property type="entry name" value="Peptidase_M15"/>
    <property type="match status" value="1"/>
</dbReference>
<name>A0A835T8P2_CHLIN</name>
<feature type="compositionally biased region" description="Pro residues" evidence="3">
    <location>
        <begin position="618"/>
        <end position="627"/>
    </location>
</feature>
<dbReference type="GO" id="GO:0042742">
    <property type="term" value="P:defense response to bacterium"/>
    <property type="evidence" value="ECO:0007669"/>
    <property type="project" value="UniProtKB-KW"/>
</dbReference>
<dbReference type="InterPro" id="IPR009045">
    <property type="entry name" value="Zn_M74/Hedgehog-like"/>
</dbReference>
<dbReference type="InterPro" id="IPR023347">
    <property type="entry name" value="Lysozyme_dom_sf"/>
</dbReference>
<feature type="domain" description="D-alanyl-D-alanine carboxypeptidase-like core" evidence="4">
    <location>
        <begin position="687"/>
        <end position="762"/>
    </location>
</feature>
<dbReference type="InterPro" id="IPR002196">
    <property type="entry name" value="Glyco_hydro_24"/>
</dbReference>
<dbReference type="EMBL" id="JAEHOC010000006">
    <property type="protein sequence ID" value="KAG2440738.1"/>
    <property type="molecule type" value="Genomic_DNA"/>
</dbReference>
<dbReference type="GO" id="GO:0003796">
    <property type="term" value="F:lysozyme activity"/>
    <property type="evidence" value="ECO:0007669"/>
    <property type="project" value="InterPro"/>
</dbReference>
<evidence type="ECO:0000256" key="2">
    <source>
        <dbReference type="ARBA" id="ARBA00022638"/>
    </source>
</evidence>
<dbReference type="GO" id="GO:0009253">
    <property type="term" value="P:peptidoglycan catabolic process"/>
    <property type="evidence" value="ECO:0007669"/>
    <property type="project" value="InterPro"/>
</dbReference>
<dbReference type="Gene3D" id="3.30.1380.10">
    <property type="match status" value="1"/>
</dbReference>
<keyword evidence="2" id="KW-0081">Bacteriolytic enzyme</keyword>
<dbReference type="GO" id="GO:0008233">
    <property type="term" value="F:peptidase activity"/>
    <property type="evidence" value="ECO:0007669"/>
    <property type="project" value="InterPro"/>
</dbReference>
<dbReference type="InterPro" id="IPR003709">
    <property type="entry name" value="VanY-like_core_dom"/>
</dbReference>
<dbReference type="SUPFAM" id="SSF53955">
    <property type="entry name" value="Lysozyme-like"/>
    <property type="match status" value="1"/>
</dbReference>
<dbReference type="Gene3D" id="1.10.530.40">
    <property type="match status" value="1"/>
</dbReference>
<dbReference type="AlphaFoldDB" id="A0A835T8P2"/>
<evidence type="ECO:0000256" key="1">
    <source>
        <dbReference type="ARBA" id="ARBA00022529"/>
    </source>
</evidence>
<dbReference type="GO" id="GO:0031640">
    <property type="term" value="P:killing of cells of another organism"/>
    <property type="evidence" value="ECO:0007669"/>
    <property type="project" value="UniProtKB-KW"/>
</dbReference>